<feature type="transmembrane region" description="Helical" evidence="1">
    <location>
        <begin position="335"/>
        <end position="356"/>
    </location>
</feature>
<dbReference type="SUPFAM" id="SSF49899">
    <property type="entry name" value="Concanavalin A-like lectins/glucanases"/>
    <property type="match status" value="1"/>
</dbReference>
<dbReference type="RefSeq" id="XP_001326372.1">
    <property type="nucleotide sequence ID" value="XM_001326337.1"/>
</dbReference>
<dbReference type="VEuPathDB" id="TrichDB:TVAGG3_0261540"/>
<protein>
    <recommendedName>
        <fullName evidence="4">L-type lectin-like domain-containing protein</fullName>
    </recommendedName>
</protein>
<keyword evidence="1" id="KW-0472">Membrane</keyword>
<evidence type="ECO:0000256" key="1">
    <source>
        <dbReference type="SAM" id="Phobius"/>
    </source>
</evidence>
<dbReference type="OrthoDB" id="10265193at2759"/>
<keyword evidence="1" id="KW-0812">Transmembrane</keyword>
<organism evidence="2 3">
    <name type="scientific">Trichomonas vaginalis (strain ATCC PRA-98 / G3)</name>
    <dbReference type="NCBI Taxonomy" id="412133"/>
    <lineage>
        <taxon>Eukaryota</taxon>
        <taxon>Metamonada</taxon>
        <taxon>Parabasalia</taxon>
        <taxon>Trichomonadida</taxon>
        <taxon>Trichomonadidae</taxon>
        <taxon>Trichomonas</taxon>
    </lineage>
</organism>
<keyword evidence="3" id="KW-1185">Reference proteome</keyword>
<sequence length="362" mass="41743">MKNISELLISEIKVPNMDLNVSYVFNITNPQHKSGFAILFIDPDTYNDEVNGGPSIYEGLALFGTIFNRNGNTTLDLVLLQNQIDHEITYKSLKNMSDYSLDANQNISIRINLTFINNSVTLYVSNDSTVEHLEEIGDLSITVNLTGTVMLITTANRKYDTQIDLLNVDFEIGDPFYALYMRKRYDQILQDGILDDINATFRSKKLNKTVTELHTKFQDNSTEKSIFDIFDIFEELSSASEDMAKYRDVAKLFSGRVAPSVAKVHKRTSKIYDRMNNLTKIMTYALNYTQNIMQSFNNTMMQNKIKFNKSINVLEKELEIDTEEIPKSQFKMQNYFMFAAVFELICLFLFFLISLCRMPKHT</sequence>
<dbReference type="InParanoid" id="A2DZT1"/>
<keyword evidence="1" id="KW-1133">Transmembrane helix</keyword>
<evidence type="ECO:0008006" key="4">
    <source>
        <dbReference type="Google" id="ProtNLM"/>
    </source>
</evidence>
<dbReference type="InterPro" id="IPR013320">
    <property type="entry name" value="ConA-like_dom_sf"/>
</dbReference>
<dbReference type="AlphaFoldDB" id="A2DZT1"/>
<name>A2DZT1_TRIV3</name>
<dbReference type="Proteomes" id="UP000001542">
    <property type="component" value="Unassembled WGS sequence"/>
</dbReference>
<accession>A2DZT1</accession>
<evidence type="ECO:0000313" key="3">
    <source>
        <dbReference type="Proteomes" id="UP000001542"/>
    </source>
</evidence>
<dbReference type="SMR" id="A2DZT1"/>
<reference evidence="2" key="1">
    <citation type="submission" date="2006-10" db="EMBL/GenBank/DDBJ databases">
        <authorList>
            <person name="Amadeo P."/>
            <person name="Zhao Q."/>
            <person name="Wortman J."/>
            <person name="Fraser-Liggett C."/>
            <person name="Carlton J."/>
        </authorList>
    </citation>
    <scope>NUCLEOTIDE SEQUENCE</scope>
    <source>
        <strain evidence="2">G3</strain>
    </source>
</reference>
<proteinExistence type="predicted"/>
<dbReference type="VEuPathDB" id="TrichDB:TVAG_351970"/>
<dbReference type="EMBL" id="DS113275">
    <property type="protein sequence ID" value="EAY14149.1"/>
    <property type="molecule type" value="Genomic_DNA"/>
</dbReference>
<gene>
    <name evidence="2" type="ORF">TVAG_351970</name>
</gene>
<dbReference type="KEGG" id="tva:4772137"/>
<evidence type="ECO:0000313" key="2">
    <source>
        <dbReference type="EMBL" id="EAY14149.1"/>
    </source>
</evidence>
<reference evidence="2" key="2">
    <citation type="journal article" date="2007" name="Science">
        <title>Draft genome sequence of the sexually transmitted pathogen Trichomonas vaginalis.</title>
        <authorList>
            <person name="Carlton J.M."/>
            <person name="Hirt R.P."/>
            <person name="Silva J.C."/>
            <person name="Delcher A.L."/>
            <person name="Schatz M."/>
            <person name="Zhao Q."/>
            <person name="Wortman J.R."/>
            <person name="Bidwell S.L."/>
            <person name="Alsmark U.C.M."/>
            <person name="Besteiro S."/>
            <person name="Sicheritz-Ponten T."/>
            <person name="Noel C.J."/>
            <person name="Dacks J.B."/>
            <person name="Foster P.G."/>
            <person name="Simillion C."/>
            <person name="Van de Peer Y."/>
            <person name="Miranda-Saavedra D."/>
            <person name="Barton G.J."/>
            <person name="Westrop G.D."/>
            <person name="Mueller S."/>
            <person name="Dessi D."/>
            <person name="Fiori P.L."/>
            <person name="Ren Q."/>
            <person name="Paulsen I."/>
            <person name="Zhang H."/>
            <person name="Bastida-Corcuera F.D."/>
            <person name="Simoes-Barbosa A."/>
            <person name="Brown M.T."/>
            <person name="Hayes R.D."/>
            <person name="Mukherjee M."/>
            <person name="Okumura C.Y."/>
            <person name="Schneider R."/>
            <person name="Smith A.J."/>
            <person name="Vanacova S."/>
            <person name="Villalvazo M."/>
            <person name="Haas B.J."/>
            <person name="Pertea M."/>
            <person name="Feldblyum T.V."/>
            <person name="Utterback T.R."/>
            <person name="Shu C.L."/>
            <person name="Osoegawa K."/>
            <person name="de Jong P.J."/>
            <person name="Hrdy I."/>
            <person name="Horvathova L."/>
            <person name="Zubacova Z."/>
            <person name="Dolezal P."/>
            <person name="Malik S.B."/>
            <person name="Logsdon J.M. Jr."/>
            <person name="Henze K."/>
            <person name="Gupta A."/>
            <person name="Wang C.C."/>
            <person name="Dunne R.L."/>
            <person name="Upcroft J.A."/>
            <person name="Upcroft P."/>
            <person name="White O."/>
            <person name="Salzberg S.L."/>
            <person name="Tang P."/>
            <person name="Chiu C.-H."/>
            <person name="Lee Y.-S."/>
            <person name="Embley T.M."/>
            <person name="Coombs G.H."/>
            <person name="Mottram J.C."/>
            <person name="Tachezy J."/>
            <person name="Fraser-Liggett C.M."/>
            <person name="Johnson P.J."/>
        </authorList>
    </citation>
    <scope>NUCLEOTIDE SEQUENCE [LARGE SCALE GENOMIC DNA]</scope>
    <source>
        <strain evidence="2">G3</strain>
    </source>
</reference>
<dbReference type="Gene3D" id="2.60.120.200">
    <property type="match status" value="1"/>
</dbReference>